<feature type="domain" description="Replicative helicase loading/DNA remodeling protein DnaB N-terminal winged helix" evidence="4">
    <location>
        <begin position="10"/>
        <end position="269"/>
    </location>
</feature>
<reference evidence="5 6" key="1">
    <citation type="submission" date="2019-09" db="EMBL/GenBank/DDBJ databases">
        <title>Whole genome sequences of isolates from the Mars Exploration Rovers.</title>
        <authorList>
            <person name="Seuylemezian A."/>
            <person name="Vaishampayan P."/>
        </authorList>
    </citation>
    <scope>NUCLEOTIDE SEQUENCE [LARGE SCALE GENOMIC DNA]</scope>
    <source>
        <strain evidence="5 6">MER_TA_151</strain>
    </source>
</reference>
<evidence type="ECO:0000256" key="1">
    <source>
        <dbReference type="ARBA" id="ARBA00093462"/>
    </source>
</evidence>
<dbReference type="Pfam" id="PF07261">
    <property type="entry name" value="DnaB_2"/>
    <property type="match status" value="1"/>
</dbReference>
<evidence type="ECO:0000259" key="3">
    <source>
        <dbReference type="Pfam" id="PF07261"/>
    </source>
</evidence>
<evidence type="ECO:0000313" key="5">
    <source>
        <dbReference type="EMBL" id="KAA9023208.1"/>
    </source>
</evidence>
<gene>
    <name evidence="5" type="ORF">F4V44_14005</name>
</gene>
<dbReference type="Pfam" id="PF25888">
    <property type="entry name" value="WHD_DnaB"/>
    <property type="match status" value="1"/>
</dbReference>
<dbReference type="OrthoDB" id="2082007at2"/>
<evidence type="ECO:0000259" key="4">
    <source>
        <dbReference type="Pfam" id="PF25888"/>
    </source>
</evidence>
<organism evidence="5 6">
    <name type="scientific">Niallia endozanthoxylica</name>
    <dbReference type="NCBI Taxonomy" id="2036016"/>
    <lineage>
        <taxon>Bacteria</taxon>
        <taxon>Bacillati</taxon>
        <taxon>Bacillota</taxon>
        <taxon>Bacilli</taxon>
        <taxon>Bacillales</taxon>
        <taxon>Bacillaceae</taxon>
        <taxon>Niallia</taxon>
    </lineage>
</organism>
<dbReference type="InterPro" id="IPR058660">
    <property type="entry name" value="WHD_DnaB"/>
</dbReference>
<evidence type="ECO:0000256" key="2">
    <source>
        <dbReference type="SAM" id="MobiDB-lite"/>
    </source>
</evidence>
<dbReference type="Proteomes" id="UP000326671">
    <property type="component" value="Unassembled WGS sequence"/>
</dbReference>
<dbReference type="RefSeq" id="WP_150440644.1">
    <property type="nucleotide sequence ID" value="NZ_VYKL01000020.1"/>
</dbReference>
<feature type="compositionally biased region" description="Basic and acidic residues" evidence="2">
    <location>
        <begin position="433"/>
        <end position="452"/>
    </location>
</feature>
<name>A0A5J5HQJ6_9BACI</name>
<comment type="caution">
    <text evidence="5">The sequence shown here is derived from an EMBL/GenBank/DDBJ whole genome shotgun (WGS) entry which is preliminary data.</text>
</comment>
<feature type="region of interest" description="Disordered" evidence="2">
    <location>
        <begin position="413"/>
        <end position="452"/>
    </location>
</feature>
<dbReference type="Gene3D" id="1.10.10.630">
    <property type="entry name" value="DnaD domain-like"/>
    <property type="match status" value="1"/>
</dbReference>
<evidence type="ECO:0000313" key="6">
    <source>
        <dbReference type="Proteomes" id="UP000326671"/>
    </source>
</evidence>
<dbReference type="AlphaFoldDB" id="A0A5J5HQJ6"/>
<sequence length="475" mass="54853">MAQHWQELLPIDRYAVTANGLLHDYDRKVLTFLYQPLIGASCVSLYMTLWAELEENRLWSESHSHHSLMNFMEMNLKAIYENRLKLEGIGLLKTFVKKEEDRRSFIYELQPSLTPEQFLSDGMLNIYLYRKIGKSQYLRVKRFFTEKAIHDSEFANVTKAFQDVFSSGHPSIHSIDEETKQDTSITDGERLIGRADGNSIKAEPIDFNFDLLLAGLHESLVAKSAFTHQVKEAVKNLAFLYGMDALQMKNIILSAITENNEIDLEELRKAARDWYQFENHDKLPALIEKTQPVIYQTSKQEPETMEERLIHYFETTSPLQFLRDKSGGAEPSKADIKIIEDVMFQQKLNPGVVNVLIDNVLQKTDMKLTKNYVEKIASHWARKNIKTVKDAMELAKMEHRQYAEWAEAKKTGKQTAAKKKPIRTEVIPEWFDGDDKAGNTKPSKTDGSQELKKLEIEAMLKKLRPHEVDEHGENK</sequence>
<dbReference type="InterPro" id="IPR006343">
    <property type="entry name" value="DnaB/C_C"/>
</dbReference>
<protein>
    <submittedName>
        <fullName evidence="5">Replication initiation and membrane attachment protein</fullName>
    </submittedName>
</protein>
<proteinExistence type="inferred from homology"/>
<dbReference type="EMBL" id="VYKL01000020">
    <property type="protein sequence ID" value="KAA9023208.1"/>
    <property type="molecule type" value="Genomic_DNA"/>
</dbReference>
<accession>A0A5J5HQJ6</accession>
<dbReference type="InterPro" id="IPR034829">
    <property type="entry name" value="DnaD-like_sf"/>
</dbReference>
<keyword evidence="6" id="KW-1185">Reference proteome</keyword>
<feature type="domain" description="DnaB/C C-terminal" evidence="3">
    <location>
        <begin position="329"/>
        <end position="393"/>
    </location>
</feature>
<comment type="similarity">
    <text evidence="1">Belongs to the DnaB/DnaD family.</text>
</comment>